<organism evidence="12 13">
    <name type="scientific">Microseira wollei NIES-4236</name>
    <dbReference type="NCBI Taxonomy" id="2530354"/>
    <lineage>
        <taxon>Bacteria</taxon>
        <taxon>Bacillati</taxon>
        <taxon>Cyanobacteriota</taxon>
        <taxon>Cyanophyceae</taxon>
        <taxon>Oscillatoriophycideae</taxon>
        <taxon>Aerosakkonematales</taxon>
        <taxon>Aerosakkonemataceae</taxon>
        <taxon>Microseira</taxon>
    </lineage>
</organism>
<evidence type="ECO:0000256" key="7">
    <source>
        <dbReference type="ARBA" id="ARBA00047899"/>
    </source>
</evidence>
<dbReference type="SMART" id="SM00220">
    <property type="entry name" value="S_TKc"/>
    <property type="match status" value="1"/>
</dbReference>
<feature type="binding site" evidence="9">
    <location>
        <position position="48"/>
    </location>
    <ligand>
        <name>ATP</name>
        <dbReference type="ChEBI" id="CHEBI:30616"/>
    </ligand>
</feature>
<dbReference type="InterPro" id="IPR011009">
    <property type="entry name" value="Kinase-like_dom_sf"/>
</dbReference>
<keyword evidence="6 9" id="KW-0067">ATP-binding</keyword>
<dbReference type="Proteomes" id="UP001050975">
    <property type="component" value="Unassembled WGS sequence"/>
</dbReference>
<dbReference type="PROSITE" id="PS00108">
    <property type="entry name" value="PROTEIN_KINASE_ST"/>
    <property type="match status" value="1"/>
</dbReference>
<proteinExistence type="predicted"/>
<dbReference type="SUPFAM" id="SSF56112">
    <property type="entry name" value="Protein kinase-like (PK-like)"/>
    <property type="match status" value="1"/>
</dbReference>
<keyword evidence="4 9" id="KW-0547">Nucleotide-binding</keyword>
<keyword evidence="2 12" id="KW-0723">Serine/threonine-protein kinase</keyword>
<evidence type="ECO:0000313" key="13">
    <source>
        <dbReference type="Proteomes" id="UP001050975"/>
    </source>
</evidence>
<comment type="catalytic activity">
    <reaction evidence="8">
        <text>L-seryl-[protein] + ATP = O-phospho-L-seryl-[protein] + ADP + H(+)</text>
        <dbReference type="Rhea" id="RHEA:17989"/>
        <dbReference type="Rhea" id="RHEA-COMP:9863"/>
        <dbReference type="Rhea" id="RHEA-COMP:11604"/>
        <dbReference type="ChEBI" id="CHEBI:15378"/>
        <dbReference type="ChEBI" id="CHEBI:29999"/>
        <dbReference type="ChEBI" id="CHEBI:30616"/>
        <dbReference type="ChEBI" id="CHEBI:83421"/>
        <dbReference type="ChEBI" id="CHEBI:456216"/>
        <dbReference type="EC" id="2.7.11.1"/>
    </reaction>
</comment>
<dbReference type="InterPro" id="IPR000719">
    <property type="entry name" value="Prot_kinase_dom"/>
</dbReference>
<dbReference type="PROSITE" id="PS50011">
    <property type="entry name" value="PROTEIN_KINASE_DOM"/>
    <property type="match status" value="1"/>
</dbReference>
<keyword evidence="10" id="KW-1133">Transmembrane helix</keyword>
<dbReference type="GO" id="GO:0005524">
    <property type="term" value="F:ATP binding"/>
    <property type="evidence" value="ECO:0007669"/>
    <property type="project" value="UniProtKB-UniRule"/>
</dbReference>
<dbReference type="PANTHER" id="PTHR24363">
    <property type="entry name" value="SERINE/THREONINE PROTEIN KINASE"/>
    <property type="match status" value="1"/>
</dbReference>
<evidence type="ECO:0000259" key="11">
    <source>
        <dbReference type="PROSITE" id="PS50011"/>
    </source>
</evidence>
<evidence type="ECO:0000256" key="5">
    <source>
        <dbReference type="ARBA" id="ARBA00022777"/>
    </source>
</evidence>
<feature type="transmembrane region" description="Helical" evidence="10">
    <location>
        <begin position="343"/>
        <end position="375"/>
    </location>
</feature>
<dbReference type="AlphaFoldDB" id="A0AAV3X179"/>
<evidence type="ECO:0000256" key="9">
    <source>
        <dbReference type="PROSITE-ProRule" id="PRU10141"/>
    </source>
</evidence>
<feature type="transmembrane region" description="Helical" evidence="10">
    <location>
        <begin position="457"/>
        <end position="477"/>
    </location>
</feature>
<keyword evidence="10" id="KW-0812">Transmembrane</keyword>
<evidence type="ECO:0000256" key="2">
    <source>
        <dbReference type="ARBA" id="ARBA00022527"/>
    </source>
</evidence>
<feature type="domain" description="Protein kinase" evidence="11">
    <location>
        <begin position="19"/>
        <end position="302"/>
    </location>
</feature>
<comment type="caution">
    <text evidence="12">The sequence shown here is derived from an EMBL/GenBank/DDBJ whole genome shotgun (WGS) entry which is preliminary data.</text>
</comment>
<evidence type="ECO:0000256" key="1">
    <source>
        <dbReference type="ARBA" id="ARBA00012513"/>
    </source>
</evidence>
<gene>
    <name evidence="12" type="ORF">MiSe_02820</name>
</gene>
<keyword evidence="10" id="KW-0472">Membrane</keyword>
<evidence type="ECO:0000313" key="12">
    <source>
        <dbReference type="EMBL" id="GET35540.1"/>
    </source>
</evidence>
<dbReference type="GO" id="GO:0004674">
    <property type="term" value="F:protein serine/threonine kinase activity"/>
    <property type="evidence" value="ECO:0007669"/>
    <property type="project" value="UniProtKB-KW"/>
</dbReference>
<keyword evidence="5 12" id="KW-0418">Kinase</keyword>
<keyword evidence="13" id="KW-1185">Reference proteome</keyword>
<evidence type="ECO:0000256" key="6">
    <source>
        <dbReference type="ARBA" id="ARBA00022840"/>
    </source>
</evidence>
<name>A0AAV3X179_9CYAN</name>
<evidence type="ECO:0000256" key="8">
    <source>
        <dbReference type="ARBA" id="ARBA00048679"/>
    </source>
</evidence>
<protein>
    <recommendedName>
        <fullName evidence="1">non-specific serine/threonine protein kinase</fullName>
        <ecNumber evidence="1">2.7.11.1</ecNumber>
    </recommendedName>
</protein>
<sequence>MANNFCNSCGSPLRLKNRYIPLQRLGVGGFAAIYAVWDISAQTELVLKVLVETSPKALELFEQEAKVLASLRHPGVPLVEADDYFPIIVGNSPQRLLPCLVMEKIAGQTLEEILELYPQGCPPEWVLSWLKQAVDILRELHRRRIVHRDIKPSNLMLRHHAPLRGTQLLSSPGKKEKGQLVLIDFGGAKQIGLGIKAPIVSNSQGRSTRLFSPGYSPPEQMTGGVVEPGADFYALGMTCIHLLTGIFPPELEDPVSGKLRWRDALRDRILIHPEFADLLDEMISPDLRDRPASASKIRARILRINRQKVTSRNFILLCLQWCFNSLWAGLVFVWRVIYSAFRLIFQVLSAGINTILAMGIGGLGGFAGSIGFWLAHKSPIMTQMNNYLTQEIPRQLPDIAIIIKPEIILFAAAGWTTAASLSRTSSLGTCGGFWAGCMGMLGYILGWLLWQAVSPDGAGLVGGCAIAAYFLTVGLGLPRQHILVYAIVAATGTAGLFASLVTLNLLPNGTINSLADAFSQLGWSEPGISLAFFSILGIILGFWLSVSHHIVVPLLRLLGWR</sequence>
<dbReference type="PANTHER" id="PTHR24363:SF0">
    <property type="entry name" value="SERINE_THREONINE KINASE LIKE DOMAIN CONTAINING 1"/>
    <property type="match status" value="1"/>
</dbReference>
<dbReference type="EMBL" id="BLAY01000002">
    <property type="protein sequence ID" value="GET35540.1"/>
    <property type="molecule type" value="Genomic_DNA"/>
</dbReference>
<evidence type="ECO:0000256" key="3">
    <source>
        <dbReference type="ARBA" id="ARBA00022679"/>
    </source>
</evidence>
<feature type="transmembrane region" description="Helical" evidence="10">
    <location>
        <begin position="431"/>
        <end position="450"/>
    </location>
</feature>
<comment type="catalytic activity">
    <reaction evidence="7">
        <text>L-threonyl-[protein] + ATP = O-phospho-L-threonyl-[protein] + ADP + H(+)</text>
        <dbReference type="Rhea" id="RHEA:46608"/>
        <dbReference type="Rhea" id="RHEA-COMP:11060"/>
        <dbReference type="Rhea" id="RHEA-COMP:11605"/>
        <dbReference type="ChEBI" id="CHEBI:15378"/>
        <dbReference type="ChEBI" id="CHEBI:30013"/>
        <dbReference type="ChEBI" id="CHEBI:30616"/>
        <dbReference type="ChEBI" id="CHEBI:61977"/>
        <dbReference type="ChEBI" id="CHEBI:456216"/>
        <dbReference type="EC" id="2.7.11.1"/>
    </reaction>
</comment>
<dbReference type="EC" id="2.7.11.1" evidence="1"/>
<accession>A0AAV3X179</accession>
<feature type="transmembrane region" description="Helical" evidence="10">
    <location>
        <begin position="483"/>
        <end position="506"/>
    </location>
</feature>
<keyword evidence="3" id="KW-0808">Transferase</keyword>
<dbReference type="InterPro" id="IPR017441">
    <property type="entry name" value="Protein_kinase_ATP_BS"/>
</dbReference>
<evidence type="ECO:0000256" key="4">
    <source>
        <dbReference type="ARBA" id="ARBA00022741"/>
    </source>
</evidence>
<dbReference type="CDD" id="cd14014">
    <property type="entry name" value="STKc_PknB_like"/>
    <property type="match status" value="1"/>
</dbReference>
<dbReference type="Gene3D" id="1.10.510.10">
    <property type="entry name" value="Transferase(Phosphotransferase) domain 1"/>
    <property type="match status" value="1"/>
</dbReference>
<evidence type="ECO:0000256" key="10">
    <source>
        <dbReference type="SAM" id="Phobius"/>
    </source>
</evidence>
<dbReference type="Pfam" id="PF00069">
    <property type="entry name" value="Pkinase"/>
    <property type="match status" value="1"/>
</dbReference>
<reference evidence="12" key="1">
    <citation type="submission" date="2019-10" db="EMBL/GenBank/DDBJ databases">
        <title>Draft genome sequece of Microseira wollei NIES-4236.</title>
        <authorList>
            <person name="Yamaguchi H."/>
            <person name="Suzuki S."/>
            <person name="Kawachi M."/>
        </authorList>
    </citation>
    <scope>NUCLEOTIDE SEQUENCE</scope>
    <source>
        <strain evidence="12">NIES-4236</strain>
    </source>
</reference>
<dbReference type="InterPro" id="IPR008271">
    <property type="entry name" value="Ser/Thr_kinase_AS"/>
</dbReference>
<dbReference type="PROSITE" id="PS00107">
    <property type="entry name" value="PROTEIN_KINASE_ATP"/>
    <property type="match status" value="1"/>
</dbReference>
<dbReference type="Gene3D" id="3.30.200.20">
    <property type="entry name" value="Phosphorylase Kinase, domain 1"/>
    <property type="match status" value="1"/>
</dbReference>
<feature type="transmembrane region" description="Helical" evidence="10">
    <location>
        <begin position="527"/>
        <end position="551"/>
    </location>
</feature>
<feature type="transmembrane region" description="Helical" evidence="10">
    <location>
        <begin position="314"/>
        <end position="337"/>
    </location>
</feature>